<evidence type="ECO:0000313" key="3">
    <source>
        <dbReference type="Proteomes" id="UP000070058"/>
    </source>
</evidence>
<comment type="caution">
    <text evidence="2">The sequence shown here is derived from an EMBL/GenBank/DDBJ whole genome shotgun (WGS) entry which is preliminary data.</text>
</comment>
<dbReference type="PANTHER" id="PTHR31793">
    <property type="entry name" value="4-HYDROXYBENZOYL-COA THIOESTERASE FAMILY MEMBER"/>
    <property type="match status" value="1"/>
</dbReference>
<dbReference type="Proteomes" id="UP000070058">
    <property type="component" value="Unassembled WGS sequence"/>
</dbReference>
<proteinExistence type="predicted"/>
<dbReference type="STRING" id="1548207.AXK11_03520"/>
<dbReference type="OrthoDB" id="9800856at2"/>
<dbReference type="Gene3D" id="3.10.129.10">
    <property type="entry name" value="Hotdog Thioesterase"/>
    <property type="match status" value="1"/>
</dbReference>
<dbReference type="InterPro" id="IPR029069">
    <property type="entry name" value="HotDog_dom_sf"/>
</dbReference>
<accession>A0A139SQQ5</accession>
<evidence type="ECO:0000313" key="2">
    <source>
        <dbReference type="EMBL" id="KXU36867.1"/>
    </source>
</evidence>
<keyword evidence="3" id="KW-1185">Reference proteome</keyword>
<dbReference type="AlphaFoldDB" id="A0A139SQQ5"/>
<dbReference type="Pfam" id="PF13279">
    <property type="entry name" value="4HBT_2"/>
    <property type="match status" value="1"/>
</dbReference>
<reference evidence="3" key="1">
    <citation type="submission" date="2016-02" db="EMBL/GenBank/DDBJ databases">
        <authorList>
            <person name="Sanders J.G."/>
            <person name="Lin J.Y."/>
            <person name="Wertz J.T."/>
            <person name="Russell J.A."/>
            <person name="Moreau C.S."/>
            <person name="Powell S."/>
        </authorList>
    </citation>
    <scope>NUCLEOTIDE SEQUENCE [LARGE SCALE GENOMIC DNA]</scope>
    <source>
        <strain evidence="3">CAG34</strain>
    </source>
</reference>
<evidence type="ECO:0000256" key="1">
    <source>
        <dbReference type="ARBA" id="ARBA00022801"/>
    </source>
</evidence>
<dbReference type="GO" id="GO:0047617">
    <property type="term" value="F:fatty acyl-CoA hydrolase activity"/>
    <property type="evidence" value="ECO:0007669"/>
    <property type="project" value="TreeGrafter"/>
</dbReference>
<dbReference type="SUPFAM" id="SSF54637">
    <property type="entry name" value="Thioesterase/thiol ester dehydrase-isomerase"/>
    <property type="match status" value="1"/>
</dbReference>
<protein>
    <submittedName>
        <fullName evidence="2">Thioesterase</fullName>
    </submittedName>
</protein>
<dbReference type="InterPro" id="IPR050563">
    <property type="entry name" value="4-hydroxybenzoyl-CoA_TE"/>
</dbReference>
<organism evidence="2 3">
    <name type="scientific">Cephaloticoccus primus</name>
    <dbReference type="NCBI Taxonomy" id="1548207"/>
    <lineage>
        <taxon>Bacteria</taxon>
        <taxon>Pseudomonadati</taxon>
        <taxon>Verrucomicrobiota</taxon>
        <taxon>Opitutia</taxon>
        <taxon>Opitutales</taxon>
        <taxon>Opitutaceae</taxon>
        <taxon>Cephaloticoccus</taxon>
    </lineage>
</organism>
<gene>
    <name evidence="2" type="ORF">AXK11_03520</name>
</gene>
<name>A0A139SQQ5_9BACT</name>
<dbReference type="EMBL" id="LSZQ01000028">
    <property type="protein sequence ID" value="KXU36867.1"/>
    <property type="molecule type" value="Genomic_DNA"/>
</dbReference>
<dbReference type="RefSeq" id="WP_068629286.1">
    <property type="nucleotide sequence ID" value="NZ_LSZQ01000028.1"/>
</dbReference>
<dbReference type="PANTHER" id="PTHR31793:SF37">
    <property type="entry name" value="ACYL-COA THIOESTER HYDROLASE YBGC"/>
    <property type="match status" value="1"/>
</dbReference>
<dbReference type="CDD" id="cd00586">
    <property type="entry name" value="4HBT"/>
    <property type="match status" value="1"/>
</dbReference>
<sequence length="136" mass="14860">MAFTYERTIRLADTDAAGVVFFARYLALCHEAYEAALTAAGCPVQSFLGRDSDTLIPISRASADYLRPLICGDVVRISVQPARLSEDSFAINYEVRRSGTPEKIAARVRTEHVVTSRSQRTRAPLPAALATWVDAG</sequence>
<keyword evidence="1" id="KW-0378">Hydrolase</keyword>